<dbReference type="EMBL" id="CAJOBA010078102">
    <property type="protein sequence ID" value="CAF4428076.1"/>
    <property type="molecule type" value="Genomic_DNA"/>
</dbReference>
<evidence type="ECO:0000313" key="3">
    <source>
        <dbReference type="Proteomes" id="UP000677228"/>
    </source>
</evidence>
<accession>A0A8S2G6C2</accession>
<evidence type="ECO:0000313" key="1">
    <source>
        <dbReference type="EMBL" id="CAF1612942.1"/>
    </source>
</evidence>
<dbReference type="EMBL" id="CAJNOK010053719">
    <property type="protein sequence ID" value="CAF1612942.1"/>
    <property type="molecule type" value="Genomic_DNA"/>
</dbReference>
<gene>
    <name evidence="1" type="ORF">OVA965_LOCUS42753</name>
    <name evidence="2" type="ORF">TMI583_LOCUS44763</name>
</gene>
<protein>
    <submittedName>
        <fullName evidence="1">Uncharacterized protein</fullName>
    </submittedName>
</protein>
<feature type="non-terminal residue" evidence="1">
    <location>
        <position position="1"/>
    </location>
</feature>
<sequence>IIETMLKAGVDKRLCDIDNRTSFDYAQIMHHTKVIELLAIDQREVIDFGKLVSRKLQLKHDISSTLTEYYHIIQTVLENKFTNEDDITCAILDTPGLGLVHFEGENNMILLSVTIYSRYL</sequence>
<dbReference type="Proteomes" id="UP000677228">
    <property type="component" value="Unassembled WGS sequence"/>
</dbReference>
<reference evidence="1" key="1">
    <citation type="submission" date="2021-02" db="EMBL/GenBank/DDBJ databases">
        <authorList>
            <person name="Nowell W R."/>
        </authorList>
    </citation>
    <scope>NUCLEOTIDE SEQUENCE</scope>
</reference>
<proteinExistence type="predicted"/>
<dbReference type="AlphaFoldDB" id="A0A8S2G6C2"/>
<name>A0A8S2G6C2_9BILA</name>
<comment type="caution">
    <text evidence="1">The sequence shown here is derived from an EMBL/GenBank/DDBJ whole genome shotgun (WGS) entry which is preliminary data.</text>
</comment>
<organism evidence="1 3">
    <name type="scientific">Didymodactylos carnosus</name>
    <dbReference type="NCBI Taxonomy" id="1234261"/>
    <lineage>
        <taxon>Eukaryota</taxon>
        <taxon>Metazoa</taxon>
        <taxon>Spiralia</taxon>
        <taxon>Gnathifera</taxon>
        <taxon>Rotifera</taxon>
        <taxon>Eurotatoria</taxon>
        <taxon>Bdelloidea</taxon>
        <taxon>Philodinida</taxon>
        <taxon>Philodinidae</taxon>
        <taxon>Didymodactylos</taxon>
    </lineage>
</organism>
<evidence type="ECO:0000313" key="2">
    <source>
        <dbReference type="EMBL" id="CAF4428076.1"/>
    </source>
</evidence>
<dbReference type="Proteomes" id="UP000682733">
    <property type="component" value="Unassembled WGS sequence"/>
</dbReference>